<dbReference type="EMBL" id="MDER01000022">
    <property type="protein sequence ID" value="ODP30248.1"/>
    <property type="molecule type" value="Genomic_DNA"/>
</dbReference>
<evidence type="ECO:0000256" key="1">
    <source>
        <dbReference type="SAM" id="Phobius"/>
    </source>
</evidence>
<dbReference type="Proteomes" id="UP000094578">
    <property type="component" value="Unassembled WGS sequence"/>
</dbReference>
<protein>
    <submittedName>
        <fullName evidence="2">Uncharacterized protein</fullName>
    </submittedName>
</protein>
<keyword evidence="1" id="KW-1133">Transmembrane helix</keyword>
<dbReference type="RefSeq" id="WP_069325809.1">
    <property type="nucleotide sequence ID" value="NZ_MDER01000022.1"/>
</dbReference>
<reference evidence="2 3" key="1">
    <citation type="submission" date="2016-08" db="EMBL/GenBank/DDBJ databases">
        <title>Genome sequencing of Paenibacillus sp. TI45-13ar, isolated from Korean traditional nuruk.</title>
        <authorList>
            <person name="Kim S.-J."/>
        </authorList>
    </citation>
    <scope>NUCLEOTIDE SEQUENCE [LARGE SCALE GENOMIC DNA]</scope>
    <source>
        <strain evidence="2 3">TI45-13ar</strain>
    </source>
</reference>
<evidence type="ECO:0000313" key="2">
    <source>
        <dbReference type="EMBL" id="ODP30248.1"/>
    </source>
</evidence>
<feature type="transmembrane region" description="Helical" evidence="1">
    <location>
        <begin position="153"/>
        <end position="169"/>
    </location>
</feature>
<keyword evidence="1" id="KW-0812">Transmembrane</keyword>
<keyword evidence="1" id="KW-0472">Membrane</keyword>
<evidence type="ECO:0000313" key="3">
    <source>
        <dbReference type="Proteomes" id="UP000094578"/>
    </source>
</evidence>
<proteinExistence type="predicted"/>
<feature type="transmembrane region" description="Helical" evidence="1">
    <location>
        <begin position="65"/>
        <end position="87"/>
    </location>
</feature>
<feature type="transmembrane region" description="Helical" evidence="1">
    <location>
        <begin position="181"/>
        <end position="204"/>
    </location>
</feature>
<accession>A0A1E3L912</accession>
<comment type="caution">
    <text evidence="2">The sequence shown here is derived from an EMBL/GenBank/DDBJ whole genome shotgun (WGS) entry which is preliminary data.</text>
</comment>
<feature type="transmembrane region" description="Helical" evidence="1">
    <location>
        <begin position="33"/>
        <end position="53"/>
    </location>
</feature>
<gene>
    <name evidence="2" type="ORF">PTI45_00318</name>
</gene>
<name>A0A1E3L912_9BACL</name>
<dbReference type="AlphaFoldDB" id="A0A1E3L912"/>
<organism evidence="2 3">
    <name type="scientific">Paenibacillus nuruki</name>
    <dbReference type="NCBI Taxonomy" id="1886670"/>
    <lineage>
        <taxon>Bacteria</taxon>
        <taxon>Bacillati</taxon>
        <taxon>Bacillota</taxon>
        <taxon>Bacilli</taxon>
        <taxon>Bacillales</taxon>
        <taxon>Paenibacillaceae</taxon>
        <taxon>Paenibacillus</taxon>
    </lineage>
</organism>
<keyword evidence="3" id="KW-1185">Reference proteome</keyword>
<sequence length="229" mass="26229">MNDAVWELNQRRQKLLHFLFKERSFSKIVSSVAINRTFILGLIFMAVGYGSIIFNLANDNSPNSYALIIPIPSLIISLFLFLVLSIISRNNIRKKYNRNEVTFDWTGNYSSFIHSYRADELKSSLSNFKIDLSNIDDEILYYESLHQSGVYKVWRNIGIAVVIISPLWNELVGKVIDLDLITLLLLAISAILLSILAMSVTYFIDNIFLAKVVKYKKTAAILRDLKQIL</sequence>